<sequence length="42" mass="5120">MFDVSYSGRSRKFPRKADKILAKRLVEKIESSKDFYRLRLRK</sequence>
<dbReference type="AlphaFoldDB" id="A0A811TCU7"/>
<proteinExistence type="predicted"/>
<dbReference type="EMBL" id="CAJHIO010000027">
    <property type="protein sequence ID" value="CAD6493269.1"/>
    <property type="molecule type" value="Genomic_DNA"/>
</dbReference>
<evidence type="ECO:0000313" key="1">
    <source>
        <dbReference type="EMBL" id="CAD6493269.1"/>
    </source>
</evidence>
<evidence type="ECO:0000313" key="2">
    <source>
        <dbReference type="Proteomes" id="UP000610373"/>
    </source>
</evidence>
<accession>A0A811TCU7</accession>
<comment type="caution">
    <text evidence="1">The sequence shown here is derived from an EMBL/GenBank/DDBJ whole genome shotgun (WGS) entry which is preliminary data.</text>
</comment>
<gene>
    <name evidence="1" type="ORF">CHKLHMKO_00441</name>
</gene>
<protein>
    <submittedName>
        <fullName evidence="1">Uncharacterized protein</fullName>
    </submittedName>
</protein>
<name>A0A811TCU7_9EURY</name>
<organism evidence="1 2">
    <name type="scientific">Candidatus Argoarchaeum ethanivorans</name>
    <dbReference type="NCBI Taxonomy" id="2608793"/>
    <lineage>
        <taxon>Archaea</taxon>
        <taxon>Methanobacteriati</taxon>
        <taxon>Methanobacteriota</taxon>
        <taxon>Stenosarchaea group</taxon>
        <taxon>Methanomicrobia</taxon>
        <taxon>Methanosarcinales</taxon>
        <taxon>Methanosarcinales incertae sedis</taxon>
        <taxon>GOM Arc I cluster</taxon>
        <taxon>Candidatus Argoarchaeum</taxon>
    </lineage>
</organism>
<reference evidence="1" key="1">
    <citation type="submission" date="2020-10" db="EMBL/GenBank/DDBJ databases">
        <authorList>
            <person name="Hahn C.J."/>
            <person name="Laso-Perez R."/>
            <person name="Vulcano F."/>
            <person name="Vaziourakis K.-M."/>
            <person name="Stokke R."/>
            <person name="Steen I.H."/>
            <person name="Teske A."/>
            <person name="Boetius A."/>
            <person name="Liebeke M."/>
            <person name="Amann R."/>
            <person name="Knittel K."/>
        </authorList>
    </citation>
    <scope>NUCLEOTIDE SEQUENCE</scope>
    <source>
        <strain evidence="1">Gfbio:e3339647-f889-4370-9287-4fb5cb688e4c:AG392O15_GoMArc1</strain>
    </source>
</reference>
<dbReference type="Proteomes" id="UP000610373">
    <property type="component" value="Unassembled WGS sequence"/>
</dbReference>